<reference evidence="7 8" key="1">
    <citation type="journal article" date="2024" name="Nat. Commun.">
        <title>Phylogenomics reveals the evolutionary origins of lichenization in chlorophyte algae.</title>
        <authorList>
            <person name="Puginier C."/>
            <person name="Libourel C."/>
            <person name="Otte J."/>
            <person name="Skaloud P."/>
            <person name="Haon M."/>
            <person name="Grisel S."/>
            <person name="Petersen M."/>
            <person name="Berrin J.G."/>
            <person name="Delaux P.M."/>
            <person name="Dal Grande F."/>
            <person name="Keller J."/>
        </authorList>
    </citation>
    <scope>NUCLEOTIDE SEQUENCE [LARGE SCALE GENOMIC DNA]</scope>
    <source>
        <strain evidence="7 8">SAG 2145</strain>
    </source>
</reference>
<proteinExistence type="inferred from homology"/>
<dbReference type="GO" id="GO:0009507">
    <property type="term" value="C:chloroplast"/>
    <property type="evidence" value="ECO:0007669"/>
    <property type="project" value="TreeGrafter"/>
</dbReference>
<dbReference type="EMBL" id="JALJOS010000016">
    <property type="protein sequence ID" value="KAK9828251.1"/>
    <property type="molecule type" value="Genomic_DNA"/>
</dbReference>
<organism evidence="7 8">
    <name type="scientific">Apatococcus lobatus</name>
    <dbReference type="NCBI Taxonomy" id="904363"/>
    <lineage>
        <taxon>Eukaryota</taxon>
        <taxon>Viridiplantae</taxon>
        <taxon>Chlorophyta</taxon>
        <taxon>core chlorophytes</taxon>
        <taxon>Trebouxiophyceae</taxon>
        <taxon>Chlorellales</taxon>
        <taxon>Chlorellaceae</taxon>
        <taxon>Apatococcus</taxon>
    </lineage>
</organism>
<evidence type="ECO:0000313" key="8">
    <source>
        <dbReference type="Proteomes" id="UP001438707"/>
    </source>
</evidence>
<dbReference type="Proteomes" id="UP001438707">
    <property type="component" value="Unassembled WGS sequence"/>
</dbReference>
<dbReference type="Gene3D" id="2.30.33.40">
    <property type="entry name" value="GroES chaperonin"/>
    <property type="match status" value="2"/>
</dbReference>
<evidence type="ECO:0000256" key="3">
    <source>
        <dbReference type="ARBA" id="ARBA00031971"/>
    </source>
</evidence>
<dbReference type="GO" id="GO:0051087">
    <property type="term" value="F:protein-folding chaperone binding"/>
    <property type="evidence" value="ECO:0007669"/>
    <property type="project" value="TreeGrafter"/>
</dbReference>
<keyword evidence="8" id="KW-1185">Reference proteome</keyword>
<keyword evidence="2 6" id="KW-0143">Chaperone</keyword>
<protein>
    <recommendedName>
        <fullName evidence="4">20 kDa chaperonin, chloroplastic</fullName>
    </recommendedName>
    <alternativeName>
        <fullName evidence="3">Chaperonin 10</fullName>
    </alternativeName>
    <alternativeName>
        <fullName evidence="5">Protein Cpn21</fullName>
    </alternativeName>
</protein>
<dbReference type="GO" id="GO:0005524">
    <property type="term" value="F:ATP binding"/>
    <property type="evidence" value="ECO:0007669"/>
    <property type="project" value="InterPro"/>
</dbReference>
<dbReference type="InterPro" id="IPR020818">
    <property type="entry name" value="Chaperonin_GroES"/>
</dbReference>
<name>A0AAW1R3D9_9CHLO</name>
<dbReference type="InterPro" id="IPR011032">
    <property type="entry name" value="GroES-like_sf"/>
</dbReference>
<dbReference type="InterPro" id="IPR037124">
    <property type="entry name" value="Chaperonin_GroES_sf"/>
</dbReference>
<evidence type="ECO:0000313" key="7">
    <source>
        <dbReference type="EMBL" id="KAK9828251.1"/>
    </source>
</evidence>
<dbReference type="PRINTS" id="PR00297">
    <property type="entry name" value="CHAPERONIN10"/>
</dbReference>
<dbReference type="GO" id="GO:0044183">
    <property type="term" value="F:protein folding chaperone"/>
    <property type="evidence" value="ECO:0007669"/>
    <property type="project" value="InterPro"/>
</dbReference>
<accession>A0AAW1R3D9</accession>
<dbReference type="AlphaFoldDB" id="A0AAW1R3D9"/>
<evidence type="ECO:0000256" key="1">
    <source>
        <dbReference type="ARBA" id="ARBA00006975"/>
    </source>
</evidence>
<dbReference type="GO" id="GO:0051082">
    <property type="term" value="F:unfolded protein binding"/>
    <property type="evidence" value="ECO:0007669"/>
    <property type="project" value="TreeGrafter"/>
</dbReference>
<dbReference type="GO" id="GO:0046872">
    <property type="term" value="F:metal ion binding"/>
    <property type="evidence" value="ECO:0007669"/>
    <property type="project" value="TreeGrafter"/>
</dbReference>
<dbReference type="SUPFAM" id="SSF50129">
    <property type="entry name" value="GroES-like"/>
    <property type="match status" value="2"/>
</dbReference>
<dbReference type="HAMAP" id="MF_00580">
    <property type="entry name" value="CH10"/>
    <property type="match status" value="2"/>
</dbReference>
<evidence type="ECO:0000256" key="2">
    <source>
        <dbReference type="ARBA" id="ARBA00023186"/>
    </source>
</evidence>
<dbReference type="FunFam" id="2.30.33.40:FF:000001">
    <property type="entry name" value="10 kDa chaperonin"/>
    <property type="match status" value="2"/>
</dbReference>
<dbReference type="CDD" id="cd00320">
    <property type="entry name" value="cpn10"/>
    <property type="match status" value="2"/>
</dbReference>
<dbReference type="PANTHER" id="PTHR10772">
    <property type="entry name" value="10 KDA HEAT SHOCK PROTEIN"/>
    <property type="match status" value="1"/>
</dbReference>
<dbReference type="Pfam" id="PF00166">
    <property type="entry name" value="Cpn10"/>
    <property type="match status" value="2"/>
</dbReference>
<evidence type="ECO:0000256" key="5">
    <source>
        <dbReference type="ARBA" id="ARBA00079398"/>
    </source>
</evidence>
<dbReference type="PANTHER" id="PTHR10772:SF63">
    <property type="entry name" value="20 KDA CHAPERONIN, CHLOROPLASTIC"/>
    <property type="match status" value="1"/>
</dbReference>
<evidence type="ECO:0000256" key="4">
    <source>
        <dbReference type="ARBA" id="ARBA00073031"/>
    </source>
</evidence>
<dbReference type="PROSITE" id="PS00681">
    <property type="entry name" value="CHAPERONINS_CPN10"/>
    <property type="match status" value="1"/>
</dbReference>
<evidence type="ECO:0000256" key="6">
    <source>
        <dbReference type="RuleBase" id="RU003479"/>
    </source>
</evidence>
<dbReference type="SMART" id="SM00883">
    <property type="entry name" value="Cpn10"/>
    <property type="match status" value="2"/>
</dbReference>
<sequence length="229" mass="23886">MAQAGAFANCTLHRHSCPFSQLPAPRRPLRNLVVRAATALPAEYKQVAPAGNRVFVKVESGDDKSTGGILLPSTAQKKPTEGRIVNAGTAAAVKNGDKVVYSKFAGTEVELEGSEHVILKEEDVIGVLSTDDIGDLKPLGDRILIEVAEAADSTKGGVILSTAGRDRPTIGKVVAVGSGKGDESGNIVKPTTTAGSSVLYQRYSGSEFEGNNGRSFIVVREADILAALS</sequence>
<comment type="caution">
    <text evidence="7">The sequence shown here is derived from an EMBL/GenBank/DDBJ whole genome shotgun (WGS) entry which is preliminary data.</text>
</comment>
<gene>
    <name evidence="7" type="ORF">WJX74_005725</name>
</gene>
<dbReference type="InterPro" id="IPR018369">
    <property type="entry name" value="Chaprnonin_Cpn10_CS"/>
</dbReference>
<dbReference type="GO" id="GO:0005739">
    <property type="term" value="C:mitochondrion"/>
    <property type="evidence" value="ECO:0007669"/>
    <property type="project" value="TreeGrafter"/>
</dbReference>
<comment type="similarity">
    <text evidence="1 6">Belongs to the GroES chaperonin family.</text>
</comment>